<feature type="transmembrane region" description="Helical" evidence="1">
    <location>
        <begin position="363"/>
        <end position="379"/>
    </location>
</feature>
<feature type="transmembrane region" description="Helical" evidence="1">
    <location>
        <begin position="182"/>
        <end position="206"/>
    </location>
</feature>
<dbReference type="RefSeq" id="WP_338752866.1">
    <property type="nucleotide sequence ID" value="NZ_CP147404.1"/>
</dbReference>
<proteinExistence type="predicted"/>
<dbReference type="Pfam" id="PF03703">
    <property type="entry name" value="bPH_2"/>
    <property type="match status" value="3"/>
</dbReference>
<feature type="transmembrane region" description="Helical" evidence="1">
    <location>
        <begin position="226"/>
        <end position="251"/>
    </location>
</feature>
<keyword evidence="1" id="KW-1133">Transmembrane helix</keyword>
<dbReference type="Proteomes" id="UP001387364">
    <property type="component" value="Chromosome"/>
</dbReference>
<gene>
    <name evidence="3" type="ORF">WDJ61_02255</name>
</gene>
<evidence type="ECO:0000256" key="1">
    <source>
        <dbReference type="SAM" id="Phobius"/>
    </source>
</evidence>
<feature type="transmembrane region" description="Helical" evidence="1">
    <location>
        <begin position="385"/>
        <end position="408"/>
    </location>
</feature>
<keyword evidence="4" id="KW-1185">Reference proteome</keyword>
<feature type="domain" description="YdbS-like PH" evidence="2">
    <location>
        <begin position="254"/>
        <end position="335"/>
    </location>
</feature>
<evidence type="ECO:0000313" key="3">
    <source>
        <dbReference type="EMBL" id="WXB93513.1"/>
    </source>
</evidence>
<dbReference type="PANTHER" id="PTHR34473">
    <property type="entry name" value="UPF0699 TRANSMEMBRANE PROTEIN YDBS"/>
    <property type="match status" value="1"/>
</dbReference>
<sequence length="486" mass="55208">MSKPKRLHPIAAVSNVLKELKSIFLPLIIIFFVNNKPKTEIWDYLPMIGVGVLILFLFVSGVVKWLRFTYWVEEGELRIEHGLFVKKKRYIPMERIQSLDISEGILQQMFGLVKLTIETAGSSDPMKSEAELTAITKEEATALKEIISREKNRSSDEVEQQDEMEEVQETAAVVYKANLSELLLLAATSGGVGVVISAVVAFLSQFDELIPYEKIFEEASRFIEYGVVFVSIVVCIVLFIAWIISVVLTLLKYHDFTLEMNDEHIVIQRGLLEKRQITIPFSRIQGITIVENPLRQLAGYCSVQLESAGGAAPTEESARIILLPMIKKKSALYLLKDIFPNYSFTDQFCSAPKQAVRRYVLRKSYYVILPIMGVSWYFWPDGLWSSALLLLAVAYGVSCYRAAGWLLIEDQLTIRYRRLSRCTVMMKKSYIQSVDLTQTPWQKKKKLATFSAVIKSGAAGKKAKMIDASIADAQSVYQWYKRDNKK</sequence>
<organism evidence="3 4">
    <name type="scientific">Bacillus kandeliae</name>
    <dbReference type="NCBI Taxonomy" id="3129297"/>
    <lineage>
        <taxon>Bacteria</taxon>
        <taxon>Bacillati</taxon>
        <taxon>Bacillota</taxon>
        <taxon>Bacilli</taxon>
        <taxon>Bacillales</taxon>
        <taxon>Bacillaceae</taxon>
        <taxon>Bacillus</taxon>
    </lineage>
</organism>
<accession>A0ABZ2N7B2</accession>
<name>A0ABZ2N7B2_9BACI</name>
<dbReference type="InterPro" id="IPR005182">
    <property type="entry name" value="YdbS-like_PH"/>
</dbReference>
<feature type="transmembrane region" description="Helical" evidence="1">
    <location>
        <begin position="12"/>
        <end position="32"/>
    </location>
</feature>
<dbReference type="PANTHER" id="PTHR34473:SF2">
    <property type="entry name" value="UPF0699 TRANSMEMBRANE PROTEIN YDBT"/>
    <property type="match status" value="1"/>
</dbReference>
<feature type="domain" description="YdbS-like PH" evidence="2">
    <location>
        <begin position="65"/>
        <end position="147"/>
    </location>
</feature>
<feature type="transmembrane region" description="Helical" evidence="1">
    <location>
        <begin position="44"/>
        <end position="63"/>
    </location>
</feature>
<feature type="domain" description="YdbS-like PH" evidence="2">
    <location>
        <begin position="400"/>
        <end position="480"/>
    </location>
</feature>
<reference evidence="3 4" key="1">
    <citation type="submission" date="2024-02" db="EMBL/GenBank/DDBJ databases">
        <title>Seven novel Bacillus-like species.</title>
        <authorList>
            <person name="Liu G."/>
        </authorList>
    </citation>
    <scope>NUCLEOTIDE SEQUENCE [LARGE SCALE GENOMIC DNA]</scope>
    <source>
        <strain evidence="3 4">FJAT-52991</strain>
    </source>
</reference>
<keyword evidence="1" id="KW-0812">Transmembrane</keyword>
<evidence type="ECO:0000313" key="4">
    <source>
        <dbReference type="Proteomes" id="UP001387364"/>
    </source>
</evidence>
<keyword evidence="1" id="KW-0472">Membrane</keyword>
<protein>
    <submittedName>
        <fullName evidence="3">PH domain-containing protein</fullName>
    </submittedName>
</protein>
<evidence type="ECO:0000259" key="2">
    <source>
        <dbReference type="Pfam" id="PF03703"/>
    </source>
</evidence>
<dbReference type="EMBL" id="CP147404">
    <property type="protein sequence ID" value="WXB93513.1"/>
    <property type="molecule type" value="Genomic_DNA"/>
</dbReference>
<dbReference type="PIRSF" id="PIRSF026631">
    <property type="entry name" value="UCP026631"/>
    <property type="match status" value="1"/>
</dbReference>
<dbReference type="InterPro" id="IPR014529">
    <property type="entry name" value="UCP026631"/>
</dbReference>